<comment type="subcellular location">
    <subcellularLocation>
        <location evidence="1">Cell membrane</location>
        <topology evidence="1">Multi-pass membrane protein</topology>
    </subcellularLocation>
</comment>
<reference evidence="8 9" key="1">
    <citation type="journal article" date="2007" name="Int. J. Syst. Evol. Microbiol.">
        <title>Paenibacillus ginsengarvi sp. nov., isolated from soil from ginseng cultivation.</title>
        <authorList>
            <person name="Yoon M.H."/>
            <person name="Ten L.N."/>
            <person name="Im W.T."/>
        </authorList>
    </citation>
    <scope>NUCLEOTIDE SEQUENCE [LARGE SCALE GENOMIC DNA]</scope>
    <source>
        <strain evidence="8 9">KCTC 13059</strain>
    </source>
</reference>
<name>A0A3B0CG61_9BACL</name>
<evidence type="ECO:0000256" key="5">
    <source>
        <dbReference type="ARBA" id="ARBA00023136"/>
    </source>
</evidence>
<dbReference type="CDD" id="cd17489">
    <property type="entry name" value="MFS_YfcJ_like"/>
    <property type="match status" value="1"/>
</dbReference>
<evidence type="ECO:0000256" key="3">
    <source>
        <dbReference type="ARBA" id="ARBA00022692"/>
    </source>
</evidence>
<dbReference type="AlphaFoldDB" id="A0A3B0CG61"/>
<keyword evidence="5 6" id="KW-0472">Membrane</keyword>
<feature type="transmembrane region" description="Helical" evidence="6">
    <location>
        <begin position="224"/>
        <end position="248"/>
    </location>
</feature>
<keyword evidence="2" id="KW-0813">Transport</keyword>
<feature type="transmembrane region" description="Helical" evidence="6">
    <location>
        <begin position="254"/>
        <end position="271"/>
    </location>
</feature>
<dbReference type="GO" id="GO:0005886">
    <property type="term" value="C:plasma membrane"/>
    <property type="evidence" value="ECO:0007669"/>
    <property type="project" value="UniProtKB-SubCell"/>
</dbReference>
<evidence type="ECO:0000313" key="8">
    <source>
        <dbReference type="EMBL" id="RKN82076.1"/>
    </source>
</evidence>
<dbReference type="InterPro" id="IPR020846">
    <property type="entry name" value="MFS_dom"/>
</dbReference>
<feature type="transmembrane region" description="Helical" evidence="6">
    <location>
        <begin position="173"/>
        <end position="194"/>
    </location>
</feature>
<dbReference type="OrthoDB" id="9814001at2"/>
<feature type="transmembrane region" description="Helical" evidence="6">
    <location>
        <begin position="111"/>
        <end position="133"/>
    </location>
</feature>
<feature type="transmembrane region" description="Helical" evidence="6">
    <location>
        <begin position="145"/>
        <end position="167"/>
    </location>
</feature>
<feature type="transmembrane region" description="Helical" evidence="6">
    <location>
        <begin position="310"/>
        <end position="329"/>
    </location>
</feature>
<dbReference type="PANTHER" id="PTHR23531">
    <property type="entry name" value="QUINOLENE RESISTANCE PROTEIN NORA"/>
    <property type="match status" value="1"/>
</dbReference>
<dbReference type="InterPro" id="IPR011701">
    <property type="entry name" value="MFS"/>
</dbReference>
<dbReference type="EMBL" id="RBAH01000012">
    <property type="protein sequence ID" value="RKN82076.1"/>
    <property type="molecule type" value="Genomic_DNA"/>
</dbReference>
<feature type="transmembrane region" description="Helical" evidence="6">
    <location>
        <begin position="349"/>
        <end position="370"/>
    </location>
</feature>
<dbReference type="InterPro" id="IPR052714">
    <property type="entry name" value="MFS_Exporter"/>
</dbReference>
<dbReference type="PROSITE" id="PS50850">
    <property type="entry name" value="MFS"/>
    <property type="match status" value="1"/>
</dbReference>
<gene>
    <name evidence="8" type="ORF">D7M11_17070</name>
</gene>
<feature type="transmembrane region" description="Helical" evidence="6">
    <location>
        <begin position="55"/>
        <end position="74"/>
    </location>
</feature>
<comment type="caution">
    <text evidence="8">The sequence shown here is derived from an EMBL/GenBank/DDBJ whole genome shotgun (WGS) entry which is preliminary data.</text>
</comment>
<evidence type="ECO:0000313" key="9">
    <source>
        <dbReference type="Proteomes" id="UP000282311"/>
    </source>
</evidence>
<dbReference type="InterPro" id="IPR036259">
    <property type="entry name" value="MFS_trans_sf"/>
</dbReference>
<dbReference type="Proteomes" id="UP000282311">
    <property type="component" value="Unassembled WGS sequence"/>
</dbReference>
<keyword evidence="9" id="KW-1185">Reference proteome</keyword>
<proteinExistence type="predicted"/>
<evidence type="ECO:0000256" key="4">
    <source>
        <dbReference type="ARBA" id="ARBA00022989"/>
    </source>
</evidence>
<keyword evidence="4 6" id="KW-1133">Transmembrane helix</keyword>
<evidence type="ECO:0000256" key="6">
    <source>
        <dbReference type="SAM" id="Phobius"/>
    </source>
</evidence>
<evidence type="ECO:0000259" key="7">
    <source>
        <dbReference type="PROSITE" id="PS50850"/>
    </source>
</evidence>
<feature type="domain" description="Major facilitator superfamily (MFS) profile" evidence="7">
    <location>
        <begin position="20"/>
        <end position="398"/>
    </location>
</feature>
<feature type="transmembrane region" description="Helical" evidence="6">
    <location>
        <begin position="376"/>
        <end position="398"/>
    </location>
</feature>
<sequence length="417" mass="44463">MSDPIQSSIQTNTPKLWTRSFIVITLSYFLMFLCLQMLLSPLPTYTKDRFAPGDFTVSLVTSVFALAAIVARLITARLMKKVHRNVLLFCGLLVGAAATALYSFADSIEMLLLLRILYGVGFGVGSTIMPTFVSQIIPHGRIGEGIGYFGLSTSLAMSFGPMIGLSVLDGYGFAPLTALGAISTALVIPLLLGFRAIPAAQPRKSAPNQSATAGSGKKPFNGKLLIPALLNTLVSITYGGLLSFLALFGKEAHLAHVGLFFLFNVFTVLIIRPISGRLFDSKGHAAVLIPAAVCVFAGLLILSFANNTTVLIISALVYGLGFGAIQPTLQAWMLRDSAPEHHGTVNSLYYNALDFGVAVGAMTLGVIASHSTYALMYRYSACFMIAFLVFYVISQLVLGKKTAAGVARGETQHTAKT</sequence>
<feature type="transmembrane region" description="Helical" evidence="6">
    <location>
        <begin position="283"/>
        <end position="304"/>
    </location>
</feature>
<keyword evidence="3 6" id="KW-0812">Transmembrane</keyword>
<feature type="transmembrane region" description="Helical" evidence="6">
    <location>
        <begin position="21"/>
        <end position="43"/>
    </location>
</feature>
<feature type="transmembrane region" description="Helical" evidence="6">
    <location>
        <begin position="86"/>
        <end position="105"/>
    </location>
</feature>
<organism evidence="8 9">
    <name type="scientific">Paenibacillus ginsengarvi</name>
    <dbReference type="NCBI Taxonomy" id="400777"/>
    <lineage>
        <taxon>Bacteria</taxon>
        <taxon>Bacillati</taxon>
        <taxon>Bacillota</taxon>
        <taxon>Bacilli</taxon>
        <taxon>Bacillales</taxon>
        <taxon>Paenibacillaceae</taxon>
        <taxon>Paenibacillus</taxon>
    </lineage>
</organism>
<dbReference type="PANTHER" id="PTHR23531:SF2">
    <property type="entry name" value="PERMEASE"/>
    <property type="match status" value="1"/>
</dbReference>
<protein>
    <submittedName>
        <fullName evidence="8">MFS transporter</fullName>
    </submittedName>
</protein>
<dbReference type="Gene3D" id="1.20.1250.20">
    <property type="entry name" value="MFS general substrate transporter like domains"/>
    <property type="match status" value="1"/>
</dbReference>
<evidence type="ECO:0000256" key="1">
    <source>
        <dbReference type="ARBA" id="ARBA00004651"/>
    </source>
</evidence>
<evidence type="ECO:0000256" key="2">
    <source>
        <dbReference type="ARBA" id="ARBA00022448"/>
    </source>
</evidence>
<dbReference type="Pfam" id="PF07690">
    <property type="entry name" value="MFS_1"/>
    <property type="match status" value="1"/>
</dbReference>
<accession>A0A3B0CG61</accession>
<dbReference type="SUPFAM" id="SSF103473">
    <property type="entry name" value="MFS general substrate transporter"/>
    <property type="match status" value="1"/>
</dbReference>
<dbReference type="GO" id="GO:0022857">
    <property type="term" value="F:transmembrane transporter activity"/>
    <property type="evidence" value="ECO:0007669"/>
    <property type="project" value="InterPro"/>
</dbReference>